<evidence type="ECO:0000256" key="1">
    <source>
        <dbReference type="SAM" id="MobiDB-lite"/>
    </source>
</evidence>
<organism evidence="2 3">
    <name type="scientific">Cinchona calisaya</name>
    <dbReference type="NCBI Taxonomy" id="153742"/>
    <lineage>
        <taxon>Eukaryota</taxon>
        <taxon>Viridiplantae</taxon>
        <taxon>Streptophyta</taxon>
        <taxon>Embryophyta</taxon>
        <taxon>Tracheophyta</taxon>
        <taxon>Spermatophyta</taxon>
        <taxon>Magnoliopsida</taxon>
        <taxon>eudicotyledons</taxon>
        <taxon>Gunneridae</taxon>
        <taxon>Pentapetalae</taxon>
        <taxon>asterids</taxon>
        <taxon>lamiids</taxon>
        <taxon>Gentianales</taxon>
        <taxon>Rubiaceae</taxon>
        <taxon>Cinchonoideae</taxon>
        <taxon>Cinchoneae</taxon>
        <taxon>Cinchona</taxon>
    </lineage>
</organism>
<reference evidence="2 3" key="1">
    <citation type="submission" date="2024-11" db="EMBL/GenBank/DDBJ databases">
        <title>A near-complete genome assembly of Cinchona calisaya.</title>
        <authorList>
            <person name="Lian D.C."/>
            <person name="Zhao X.W."/>
            <person name="Wei L."/>
        </authorList>
    </citation>
    <scope>NUCLEOTIDE SEQUENCE [LARGE SCALE GENOMIC DNA]</scope>
    <source>
        <tissue evidence="2">Nenye</tissue>
    </source>
</reference>
<feature type="region of interest" description="Disordered" evidence="1">
    <location>
        <begin position="199"/>
        <end position="239"/>
    </location>
</feature>
<dbReference type="Pfam" id="PF07797">
    <property type="entry name" value="DUF1639"/>
    <property type="match status" value="1"/>
</dbReference>
<dbReference type="PANTHER" id="PTHR33130">
    <property type="entry name" value="PUTATIVE (DUF1639)-RELATED"/>
    <property type="match status" value="1"/>
</dbReference>
<evidence type="ECO:0000313" key="2">
    <source>
        <dbReference type="EMBL" id="KAL3510759.1"/>
    </source>
</evidence>
<protein>
    <submittedName>
        <fullName evidence="2">Uncharacterized protein</fullName>
    </submittedName>
</protein>
<keyword evidence="3" id="KW-1185">Reference proteome</keyword>
<feature type="compositionally biased region" description="Pro residues" evidence="1">
    <location>
        <begin position="204"/>
        <end position="213"/>
    </location>
</feature>
<accession>A0ABD2YWW4</accession>
<proteinExistence type="predicted"/>
<dbReference type="PANTHER" id="PTHR33130:SF43">
    <property type="entry name" value="OS01G0688600 PROTEIN"/>
    <property type="match status" value="1"/>
</dbReference>
<dbReference type="InterPro" id="IPR012438">
    <property type="entry name" value="DUF1639"/>
</dbReference>
<sequence>MKTEMDKEEKRRRNNEMKEKKREDKSEKIKSEVMEAVINKGTYKDQDIAIAAHQESKNAAVACMGEEDMIFAAQKNVVAPIAAYKSSTAAKLELLTVQTTPTKVHNDCKIGATAAMKFALGITAAQENVVDVNSNGEISTVQRRPSSFSASISLNGNLNGSSSADFVSLVGKRKEREKNFDDPSVIPVDYRRRSDFKKVGFEFKPPPPPPLPPSSSAGIISSESRRRIRSGESGDGGDGIAAVREKLMFDLQTAADKMKDAILREGIETEEEDCNPPSSATVTAASTVGAAASEAAEGALRPWNLRTRRAACKAPTGNGFSSGCAGTSNGGAGGSSPAKSLMVDLVKPNSGASPSRAMDNNKSSPRLRSVVAGAVSGAVAASASPSTEKKERAKFSVSLTRQDIDEDFLAIAGRRPPRRPQKRAKYIQKNLDTLFPGLWLTEITADMYKVPETQ</sequence>
<comment type="caution">
    <text evidence="2">The sequence shown here is derived from an EMBL/GenBank/DDBJ whole genome shotgun (WGS) entry which is preliminary data.</text>
</comment>
<gene>
    <name evidence="2" type="ORF">ACH5RR_030160</name>
</gene>
<dbReference type="AlphaFoldDB" id="A0ABD2YWW4"/>
<evidence type="ECO:0000313" key="3">
    <source>
        <dbReference type="Proteomes" id="UP001630127"/>
    </source>
</evidence>
<name>A0ABD2YWW4_9GENT</name>
<feature type="region of interest" description="Disordered" evidence="1">
    <location>
        <begin position="1"/>
        <end position="29"/>
    </location>
</feature>
<feature type="compositionally biased region" description="Basic and acidic residues" evidence="1">
    <location>
        <begin position="223"/>
        <end position="232"/>
    </location>
</feature>
<dbReference type="EMBL" id="JBJUIK010000012">
    <property type="protein sequence ID" value="KAL3510759.1"/>
    <property type="molecule type" value="Genomic_DNA"/>
</dbReference>
<dbReference type="Proteomes" id="UP001630127">
    <property type="component" value="Unassembled WGS sequence"/>
</dbReference>